<feature type="region of interest" description="Disordered" evidence="1">
    <location>
        <begin position="129"/>
        <end position="262"/>
    </location>
</feature>
<evidence type="ECO:0000313" key="2">
    <source>
        <dbReference type="EMBL" id="KAJ4193353.1"/>
    </source>
</evidence>
<organism evidence="2 3">
    <name type="scientific">Fusarium falciforme</name>
    <dbReference type="NCBI Taxonomy" id="195108"/>
    <lineage>
        <taxon>Eukaryota</taxon>
        <taxon>Fungi</taxon>
        <taxon>Dikarya</taxon>
        <taxon>Ascomycota</taxon>
        <taxon>Pezizomycotina</taxon>
        <taxon>Sordariomycetes</taxon>
        <taxon>Hypocreomycetidae</taxon>
        <taxon>Hypocreales</taxon>
        <taxon>Nectriaceae</taxon>
        <taxon>Fusarium</taxon>
        <taxon>Fusarium solani species complex</taxon>
    </lineage>
</organism>
<feature type="compositionally biased region" description="Basic and acidic residues" evidence="1">
    <location>
        <begin position="152"/>
        <end position="173"/>
    </location>
</feature>
<feature type="compositionally biased region" description="Basic and acidic residues" evidence="1">
    <location>
        <begin position="229"/>
        <end position="245"/>
    </location>
</feature>
<reference evidence="2" key="1">
    <citation type="submission" date="2022-09" db="EMBL/GenBank/DDBJ databases">
        <title>Fusarium specimens isolated from Avocado Roots.</title>
        <authorList>
            <person name="Stajich J."/>
            <person name="Roper C."/>
            <person name="Heimlech-Rivalta G."/>
        </authorList>
    </citation>
    <scope>NUCLEOTIDE SEQUENCE</scope>
    <source>
        <strain evidence="2">A02</strain>
    </source>
</reference>
<feature type="compositionally biased region" description="Polar residues" evidence="1">
    <location>
        <begin position="217"/>
        <end position="226"/>
    </location>
</feature>
<accession>A0A9W8RCI2</accession>
<dbReference type="EMBL" id="JAOQAV010000006">
    <property type="protein sequence ID" value="KAJ4193353.1"/>
    <property type="molecule type" value="Genomic_DNA"/>
</dbReference>
<evidence type="ECO:0000313" key="3">
    <source>
        <dbReference type="Proteomes" id="UP001152087"/>
    </source>
</evidence>
<feature type="compositionally biased region" description="Low complexity" evidence="1">
    <location>
        <begin position="129"/>
        <end position="146"/>
    </location>
</feature>
<proteinExistence type="predicted"/>
<evidence type="ECO:0000256" key="1">
    <source>
        <dbReference type="SAM" id="MobiDB-lite"/>
    </source>
</evidence>
<comment type="caution">
    <text evidence="2">The sequence shown here is derived from an EMBL/GenBank/DDBJ whole genome shotgun (WGS) entry which is preliminary data.</text>
</comment>
<dbReference type="Proteomes" id="UP001152087">
    <property type="component" value="Unassembled WGS sequence"/>
</dbReference>
<feature type="compositionally biased region" description="Basic and acidic residues" evidence="1">
    <location>
        <begin position="205"/>
        <end position="215"/>
    </location>
</feature>
<dbReference type="AlphaFoldDB" id="A0A9W8RCI2"/>
<name>A0A9W8RCI2_9HYPO</name>
<sequence length="274" mass="30515">MGNFGATVASLLDTYTDCLSLLKRFRSNRHEAAGSETRSELSSSLRSDRARIRRAYSSRLSQNGARFEKGDAPARSALRRIIKKLTTALANVVHALGGHEHQPVNYESLMALSNGSSLDAIRAMNDLSSRVGSTVSSRSRGSAVSRGRQKSRRNDQQREIRSQKGSGGRDKRDKTRSRKSATATTSRRGMRSADRHRQQTPGAERTPEAPGDRNRISIVTRSSVSTKLGEVRRRGSRQGHGDQDVWRTAYLPRSPHAEEAQGRKKWWNPFRGSF</sequence>
<protein>
    <submittedName>
        <fullName evidence="2">Uncharacterized protein</fullName>
    </submittedName>
</protein>
<keyword evidence="3" id="KW-1185">Reference proteome</keyword>
<gene>
    <name evidence="2" type="ORF">NW755_003348</name>
</gene>